<feature type="transmembrane region" description="Helical" evidence="1">
    <location>
        <begin position="6"/>
        <end position="26"/>
    </location>
</feature>
<organism evidence="3 4">
    <name type="scientific">Variovorax humicola</name>
    <dbReference type="NCBI Taxonomy" id="1769758"/>
    <lineage>
        <taxon>Bacteria</taxon>
        <taxon>Pseudomonadati</taxon>
        <taxon>Pseudomonadota</taxon>
        <taxon>Betaproteobacteria</taxon>
        <taxon>Burkholderiales</taxon>
        <taxon>Comamonadaceae</taxon>
        <taxon>Variovorax</taxon>
    </lineage>
</organism>
<keyword evidence="1" id="KW-0812">Transmembrane</keyword>
<feature type="domain" description="Type VI secretion system component TssM1 N-terminal" evidence="2">
    <location>
        <begin position="124"/>
        <end position="318"/>
    </location>
</feature>
<keyword evidence="1" id="KW-1133">Transmembrane helix</keyword>
<reference evidence="3 4" key="1">
    <citation type="submission" date="2024-03" db="EMBL/GenBank/DDBJ databases">
        <title>Novel species of the genus Variovorax.</title>
        <authorList>
            <person name="Liu Q."/>
            <person name="Xin Y.-H."/>
        </authorList>
    </citation>
    <scope>NUCLEOTIDE SEQUENCE [LARGE SCALE GENOMIC DNA]</scope>
    <source>
        <strain evidence="3 4">KACC 18501</strain>
    </source>
</reference>
<gene>
    <name evidence="3" type="ORF">WKW80_22600</name>
</gene>
<proteinExistence type="predicted"/>
<dbReference type="InterPro" id="IPR025743">
    <property type="entry name" value="TssM1_N"/>
</dbReference>
<keyword evidence="1" id="KW-0472">Membrane</keyword>
<evidence type="ECO:0000313" key="4">
    <source>
        <dbReference type="Proteomes" id="UP001363010"/>
    </source>
</evidence>
<dbReference type="PANTHER" id="PTHR36153">
    <property type="entry name" value="INNER MEMBRANE PROTEIN-RELATED"/>
    <property type="match status" value="1"/>
</dbReference>
<dbReference type="Pfam" id="PF14331">
    <property type="entry name" value="IcmF-related_N"/>
    <property type="match status" value="1"/>
</dbReference>
<name>A0ABU8W687_9BURK</name>
<dbReference type="PANTHER" id="PTHR36153:SF1">
    <property type="entry name" value="TYPE VI SECRETION SYSTEM COMPONENT TSSM1"/>
    <property type="match status" value="1"/>
</dbReference>
<dbReference type="RefSeq" id="WP_340365818.1">
    <property type="nucleotide sequence ID" value="NZ_JBBKZV010000016.1"/>
</dbReference>
<comment type="caution">
    <text evidence="3">The sequence shown here is derived from an EMBL/GenBank/DDBJ whole genome shotgun (WGS) entry which is preliminary data.</text>
</comment>
<dbReference type="InterPro" id="IPR053156">
    <property type="entry name" value="T6SS_TssM-like"/>
</dbReference>
<evidence type="ECO:0000256" key="1">
    <source>
        <dbReference type="SAM" id="Phobius"/>
    </source>
</evidence>
<evidence type="ECO:0000313" key="3">
    <source>
        <dbReference type="EMBL" id="MEJ8824796.1"/>
    </source>
</evidence>
<keyword evidence="4" id="KW-1185">Reference proteome</keyword>
<accession>A0ABU8W687</accession>
<dbReference type="Proteomes" id="UP001363010">
    <property type="component" value="Unassembled WGS sequence"/>
</dbReference>
<evidence type="ECO:0000259" key="2">
    <source>
        <dbReference type="Pfam" id="PF14331"/>
    </source>
</evidence>
<protein>
    <submittedName>
        <fullName evidence="3">Type VI secretion system protein</fullName>
    </submittedName>
</protein>
<dbReference type="EMBL" id="JBBKZV010000016">
    <property type="protein sequence ID" value="MEJ8824796.1"/>
    <property type="molecule type" value="Genomic_DNA"/>
</dbReference>
<sequence>MTALPQRFWLLTAACAVAFALLWWWTLGRRRSHRLRALRRLLAQSDIDDADTALAALPPALSEAGAADLSKPWLMFIGNAAANLPGLLAIEAQPWMFWQALARPAMAAIALGPAAVSNGIIGQRARGLWLRALMALAEQRPALPLNGIVVCVDARELLQSPQSLGPLAERLKRVLRETTQLLELRLPVYLVVTGLERLAGHAEVCGALPPPLLAQALGHRLHDPESEPEASGDAAVEQFDALFAGLSARLRALGAGLLREQSEAPAARLASHLWVEQLIALEPALRELAGKLFEPDGSKAAFFWRGLYLTGAASPHTQAAFSSDLLHHFLPADQSLARLHRGS</sequence>